<keyword evidence="3" id="KW-0862">Zinc</keyword>
<dbReference type="InterPro" id="IPR052355">
    <property type="entry name" value="CENP-V-like"/>
</dbReference>
<accession>A0ABX0AF93</accession>
<dbReference type="PROSITE" id="PS51891">
    <property type="entry name" value="CENP_V_GFA"/>
    <property type="match status" value="1"/>
</dbReference>
<evidence type="ECO:0000313" key="6">
    <source>
        <dbReference type="Proteomes" id="UP001429354"/>
    </source>
</evidence>
<comment type="similarity">
    <text evidence="1">Belongs to the Gfa family.</text>
</comment>
<evidence type="ECO:0000256" key="3">
    <source>
        <dbReference type="ARBA" id="ARBA00022833"/>
    </source>
</evidence>
<comment type="caution">
    <text evidence="5">The sequence shown here is derived from an EMBL/GenBank/DDBJ whole genome shotgun (WGS) entry which is preliminary data.</text>
</comment>
<evidence type="ECO:0000256" key="2">
    <source>
        <dbReference type="ARBA" id="ARBA00022723"/>
    </source>
</evidence>
<proteinExistence type="inferred from homology"/>
<reference evidence="5 6" key="1">
    <citation type="submission" date="2018-07" db="EMBL/GenBank/DDBJ databases">
        <title>Whole genome Sequencing of Pseudoxanthomonas gei KCTC 32298 (T).</title>
        <authorList>
            <person name="Kumar S."/>
            <person name="Bansal K."/>
            <person name="Kaur A."/>
            <person name="Patil P."/>
            <person name="Sharma S."/>
            <person name="Patil P.B."/>
        </authorList>
    </citation>
    <scope>NUCLEOTIDE SEQUENCE [LARGE SCALE GENOMIC DNA]</scope>
    <source>
        <strain evidence="5 6">KCTC 32298</strain>
    </source>
</reference>
<dbReference type="PANTHER" id="PTHR28620:SF1">
    <property type="entry name" value="CENP-V_GFA DOMAIN-CONTAINING PROTEIN"/>
    <property type="match status" value="1"/>
</dbReference>
<dbReference type="Gene3D" id="2.170.150.70">
    <property type="match status" value="1"/>
</dbReference>
<organism evidence="5 6">
    <name type="scientific">Pseudoxanthomonas gei</name>
    <dbReference type="NCBI Taxonomy" id="1383030"/>
    <lineage>
        <taxon>Bacteria</taxon>
        <taxon>Pseudomonadati</taxon>
        <taxon>Pseudomonadota</taxon>
        <taxon>Gammaproteobacteria</taxon>
        <taxon>Lysobacterales</taxon>
        <taxon>Lysobacteraceae</taxon>
        <taxon>Pseudoxanthomonas</taxon>
    </lineage>
</organism>
<sequence>MPITGSCHCGHIRFSIDGELPAQLTRCTCSFCAKRGALLAYYTPEQLHVVVQGDDGIYRWQTRLVDHHFCGRCGCATYSDSPDFKPDGSWDQVTRRIGVNARLFDDYDAATQKIVVIDGKSLW</sequence>
<dbReference type="InterPro" id="IPR006913">
    <property type="entry name" value="CENP-V/GFA"/>
</dbReference>
<feature type="domain" description="CENP-V/GFA" evidence="4">
    <location>
        <begin position="3"/>
        <end position="108"/>
    </location>
</feature>
<dbReference type="PANTHER" id="PTHR28620">
    <property type="entry name" value="CENTROMERE PROTEIN V"/>
    <property type="match status" value="1"/>
</dbReference>
<evidence type="ECO:0000256" key="1">
    <source>
        <dbReference type="ARBA" id="ARBA00005495"/>
    </source>
</evidence>
<dbReference type="Pfam" id="PF04828">
    <property type="entry name" value="GFA"/>
    <property type="match status" value="1"/>
</dbReference>
<evidence type="ECO:0000259" key="4">
    <source>
        <dbReference type="PROSITE" id="PS51891"/>
    </source>
</evidence>
<keyword evidence="6" id="KW-1185">Reference proteome</keyword>
<gene>
    <name evidence="5" type="ORF">DT603_15660</name>
</gene>
<dbReference type="InterPro" id="IPR011057">
    <property type="entry name" value="Mss4-like_sf"/>
</dbReference>
<dbReference type="EMBL" id="QOVG01000018">
    <property type="protein sequence ID" value="NDK40274.1"/>
    <property type="molecule type" value="Genomic_DNA"/>
</dbReference>
<dbReference type="SUPFAM" id="SSF51316">
    <property type="entry name" value="Mss4-like"/>
    <property type="match status" value="1"/>
</dbReference>
<protein>
    <submittedName>
        <fullName evidence="5">GFA family protein</fullName>
    </submittedName>
</protein>
<keyword evidence="2" id="KW-0479">Metal-binding</keyword>
<evidence type="ECO:0000313" key="5">
    <source>
        <dbReference type="EMBL" id="NDK40274.1"/>
    </source>
</evidence>
<name>A0ABX0AF93_9GAMM</name>
<dbReference type="Proteomes" id="UP001429354">
    <property type="component" value="Unassembled WGS sequence"/>
</dbReference>